<evidence type="ECO:0000313" key="1">
    <source>
        <dbReference type="EMBL" id="GFT49886.1"/>
    </source>
</evidence>
<dbReference type="Proteomes" id="UP000887013">
    <property type="component" value="Unassembled WGS sequence"/>
</dbReference>
<evidence type="ECO:0000313" key="2">
    <source>
        <dbReference type="Proteomes" id="UP000887013"/>
    </source>
</evidence>
<organism evidence="1 2">
    <name type="scientific">Nephila pilipes</name>
    <name type="common">Giant wood spider</name>
    <name type="synonym">Nephila maculata</name>
    <dbReference type="NCBI Taxonomy" id="299642"/>
    <lineage>
        <taxon>Eukaryota</taxon>
        <taxon>Metazoa</taxon>
        <taxon>Ecdysozoa</taxon>
        <taxon>Arthropoda</taxon>
        <taxon>Chelicerata</taxon>
        <taxon>Arachnida</taxon>
        <taxon>Araneae</taxon>
        <taxon>Araneomorphae</taxon>
        <taxon>Entelegynae</taxon>
        <taxon>Araneoidea</taxon>
        <taxon>Nephilidae</taxon>
        <taxon>Nephila</taxon>
    </lineage>
</organism>
<proteinExistence type="predicted"/>
<keyword evidence="2" id="KW-1185">Reference proteome</keyword>
<dbReference type="AlphaFoldDB" id="A0A8X6P5C9"/>
<reference evidence="1" key="1">
    <citation type="submission" date="2020-08" db="EMBL/GenBank/DDBJ databases">
        <title>Multicomponent nature underlies the extraordinary mechanical properties of spider dragline silk.</title>
        <authorList>
            <person name="Kono N."/>
            <person name="Nakamura H."/>
            <person name="Mori M."/>
            <person name="Yoshida Y."/>
            <person name="Ohtoshi R."/>
            <person name="Malay A.D."/>
            <person name="Moran D.A.P."/>
            <person name="Tomita M."/>
            <person name="Numata K."/>
            <person name="Arakawa K."/>
        </authorList>
    </citation>
    <scope>NUCLEOTIDE SEQUENCE</scope>
</reference>
<gene>
    <name evidence="1" type="ORF">NPIL_557691</name>
</gene>
<dbReference type="EMBL" id="BMAW01016596">
    <property type="protein sequence ID" value="GFT49886.1"/>
    <property type="molecule type" value="Genomic_DNA"/>
</dbReference>
<sequence length="85" mass="9650">MESDVTRQLLLGRKKFALFKINTEQATEQYRSSLVTKKESEMKKAVKPHGQYDVVRVGNHEDPNPTSSTAVLLVYRLQLNSSEAL</sequence>
<accession>A0A8X6P5C9</accession>
<comment type="caution">
    <text evidence="1">The sequence shown here is derived from an EMBL/GenBank/DDBJ whole genome shotgun (WGS) entry which is preliminary data.</text>
</comment>
<protein>
    <submittedName>
        <fullName evidence="1">Uncharacterized protein</fullName>
    </submittedName>
</protein>
<name>A0A8X6P5C9_NEPPI</name>